<evidence type="ECO:0000256" key="9">
    <source>
        <dbReference type="PIRSR" id="PIRSR602401-1"/>
    </source>
</evidence>
<keyword evidence="6 10" id="KW-0560">Oxidoreductase</keyword>
<keyword evidence="5 9" id="KW-0479">Metal-binding</keyword>
<comment type="pathway">
    <text evidence="2">Secondary metabolite biosynthesis.</text>
</comment>
<dbReference type="GO" id="GO:0020037">
    <property type="term" value="F:heme binding"/>
    <property type="evidence" value="ECO:0007669"/>
    <property type="project" value="InterPro"/>
</dbReference>
<comment type="cofactor">
    <cofactor evidence="1 9">
        <name>heme</name>
        <dbReference type="ChEBI" id="CHEBI:30413"/>
    </cofactor>
</comment>
<dbReference type="PANTHER" id="PTHR46300:SF7">
    <property type="entry name" value="P450, PUTATIVE (EUROFUNG)-RELATED"/>
    <property type="match status" value="1"/>
</dbReference>
<dbReference type="InterPro" id="IPR001128">
    <property type="entry name" value="Cyt_P450"/>
</dbReference>
<accession>A0AAD7G4T1</accession>
<dbReference type="InterPro" id="IPR050364">
    <property type="entry name" value="Cytochrome_P450_fung"/>
</dbReference>
<organism evidence="11 12">
    <name type="scientific">Mycena rosella</name>
    <name type="common">Pink bonnet</name>
    <name type="synonym">Agaricus rosellus</name>
    <dbReference type="NCBI Taxonomy" id="1033263"/>
    <lineage>
        <taxon>Eukaryota</taxon>
        <taxon>Fungi</taxon>
        <taxon>Dikarya</taxon>
        <taxon>Basidiomycota</taxon>
        <taxon>Agaricomycotina</taxon>
        <taxon>Agaricomycetes</taxon>
        <taxon>Agaricomycetidae</taxon>
        <taxon>Agaricales</taxon>
        <taxon>Marasmiineae</taxon>
        <taxon>Mycenaceae</taxon>
        <taxon>Mycena</taxon>
    </lineage>
</organism>
<keyword evidence="4 9" id="KW-0349">Heme</keyword>
<dbReference type="GO" id="GO:0016705">
    <property type="term" value="F:oxidoreductase activity, acting on paired donors, with incorporation or reduction of molecular oxygen"/>
    <property type="evidence" value="ECO:0007669"/>
    <property type="project" value="InterPro"/>
</dbReference>
<keyword evidence="8 10" id="KW-0503">Monooxygenase</keyword>
<evidence type="ECO:0000256" key="10">
    <source>
        <dbReference type="RuleBase" id="RU000461"/>
    </source>
</evidence>
<dbReference type="PROSITE" id="PS00086">
    <property type="entry name" value="CYTOCHROME_P450"/>
    <property type="match status" value="1"/>
</dbReference>
<proteinExistence type="inferred from homology"/>
<evidence type="ECO:0000256" key="7">
    <source>
        <dbReference type="ARBA" id="ARBA00023004"/>
    </source>
</evidence>
<dbReference type="Pfam" id="PF00067">
    <property type="entry name" value="p450"/>
    <property type="match status" value="1"/>
</dbReference>
<name>A0AAD7G4T1_MYCRO</name>
<dbReference type="PRINTS" id="PR00463">
    <property type="entry name" value="EP450I"/>
</dbReference>
<dbReference type="SUPFAM" id="SSF48264">
    <property type="entry name" value="Cytochrome P450"/>
    <property type="match status" value="1"/>
</dbReference>
<reference evidence="11" key="1">
    <citation type="submission" date="2023-03" db="EMBL/GenBank/DDBJ databases">
        <title>Massive genome expansion in bonnet fungi (Mycena s.s.) driven by repeated elements and novel gene families across ecological guilds.</title>
        <authorList>
            <consortium name="Lawrence Berkeley National Laboratory"/>
            <person name="Harder C.B."/>
            <person name="Miyauchi S."/>
            <person name="Viragh M."/>
            <person name="Kuo A."/>
            <person name="Thoen E."/>
            <person name="Andreopoulos B."/>
            <person name="Lu D."/>
            <person name="Skrede I."/>
            <person name="Drula E."/>
            <person name="Henrissat B."/>
            <person name="Morin E."/>
            <person name="Kohler A."/>
            <person name="Barry K."/>
            <person name="LaButti K."/>
            <person name="Morin E."/>
            <person name="Salamov A."/>
            <person name="Lipzen A."/>
            <person name="Mereny Z."/>
            <person name="Hegedus B."/>
            <person name="Baldrian P."/>
            <person name="Stursova M."/>
            <person name="Weitz H."/>
            <person name="Taylor A."/>
            <person name="Grigoriev I.V."/>
            <person name="Nagy L.G."/>
            <person name="Martin F."/>
            <person name="Kauserud H."/>
        </authorList>
    </citation>
    <scope>NUCLEOTIDE SEQUENCE</scope>
    <source>
        <strain evidence="11">CBHHK067</strain>
    </source>
</reference>
<dbReference type="PRINTS" id="PR00385">
    <property type="entry name" value="P450"/>
</dbReference>
<dbReference type="GO" id="GO:0004497">
    <property type="term" value="F:monooxygenase activity"/>
    <property type="evidence" value="ECO:0007669"/>
    <property type="project" value="UniProtKB-KW"/>
</dbReference>
<evidence type="ECO:0000256" key="5">
    <source>
        <dbReference type="ARBA" id="ARBA00022723"/>
    </source>
</evidence>
<evidence type="ECO:0000256" key="6">
    <source>
        <dbReference type="ARBA" id="ARBA00023002"/>
    </source>
</evidence>
<protein>
    <submittedName>
        <fullName evidence="11">Monooxygenase</fullName>
    </submittedName>
</protein>
<gene>
    <name evidence="11" type="ORF">B0H17DRAFT_1163175</name>
</gene>
<dbReference type="Proteomes" id="UP001221757">
    <property type="component" value="Unassembled WGS sequence"/>
</dbReference>
<dbReference type="InterPro" id="IPR002401">
    <property type="entry name" value="Cyt_P450_E_grp-I"/>
</dbReference>
<evidence type="ECO:0000256" key="8">
    <source>
        <dbReference type="ARBA" id="ARBA00023033"/>
    </source>
</evidence>
<keyword evidence="7 9" id="KW-0408">Iron</keyword>
<evidence type="ECO:0000256" key="2">
    <source>
        <dbReference type="ARBA" id="ARBA00005179"/>
    </source>
</evidence>
<dbReference type="PANTHER" id="PTHR46300">
    <property type="entry name" value="P450, PUTATIVE (EUROFUNG)-RELATED-RELATED"/>
    <property type="match status" value="1"/>
</dbReference>
<dbReference type="Gene3D" id="1.10.630.10">
    <property type="entry name" value="Cytochrome P450"/>
    <property type="match status" value="1"/>
</dbReference>
<sequence length="510" mass="57348">MSPSLTTTVLAVIAVPVGYLLATSFRDGTDSRPPGPRRWPLIGSVLEVPRSYQWFKFAEWAKTYGSIVYLEAVGQPIVVLNSAKVAKDLLDQRSFLYSDRPNFTMANLSGYGEAFAILPYGDKWRQQRKIVAQEFGPGAVRRYHPLQEEESRKLVHGIVDDPSSFARQVQLRIGAIIVRATYGHYLTSEQDVFLTSPLKSMENFSKAGAPGAWLVDSLPILKKLPEWTPWSSFLRKAKEWRALELNNAWDPYLWSKENWESNTVLRPNLCATTLEALEGTPSKEQEERLVWAASTVMGGGLDPNVSSILTFFLAMMLHPSVQTKAQQEIDTVIGSDRLPTIQDRESLPYVRSIMTEVFRWKPAVPLGIPHALIQDDVYDGMYLPKGSLVIPNVWYMLRDPEIYHDPLEFDPDRYQNLDSEMDKVTDLLFGFGRRSCPGQDFAEGTFFAIVSTILATCEISPTVDAQGVPVIPDVTYTSGVNIFPSPFDCNVKCRSERALELLSGNDDVYM</sequence>
<dbReference type="InterPro" id="IPR036396">
    <property type="entry name" value="Cyt_P450_sf"/>
</dbReference>
<evidence type="ECO:0000313" key="11">
    <source>
        <dbReference type="EMBL" id="KAJ7659515.1"/>
    </source>
</evidence>
<evidence type="ECO:0000256" key="1">
    <source>
        <dbReference type="ARBA" id="ARBA00001971"/>
    </source>
</evidence>
<dbReference type="InterPro" id="IPR017972">
    <property type="entry name" value="Cyt_P450_CS"/>
</dbReference>
<evidence type="ECO:0000256" key="3">
    <source>
        <dbReference type="ARBA" id="ARBA00010617"/>
    </source>
</evidence>
<evidence type="ECO:0000256" key="4">
    <source>
        <dbReference type="ARBA" id="ARBA00022617"/>
    </source>
</evidence>
<feature type="binding site" description="axial binding residue" evidence="9">
    <location>
        <position position="436"/>
    </location>
    <ligand>
        <name>heme</name>
        <dbReference type="ChEBI" id="CHEBI:30413"/>
    </ligand>
    <ligandPart>
        <name>Fe</name>
        <dbReference type="ChEBI" id="CHEBI:18248"/>
    </ligandPart>
</feature>
<dbReference type="AlphaFoldDB" id="A0AAD7G4T1"/>
<dbReference type="GO" id="GO:0005506">
    <property type="term" value="F:iron ion binding"/>
    <property type="evidence" value="ECO:0007669"/>
    <property type="project" value="InterPro"/>
</dbReference>
<comment type="caution">
    <text evidence="11">The sequence shown here is derived from an EMBL/GenBank/DDBJ whole genome shotgun (WGS) entry which is preliminary data.</text>
</comment>
<comment type="similarity">
    <text evidence="3 10">Belongs to the cytochrome P450 family.</text>
</comment>
<evidence type="ECO:0000313" key="12">
    <source>
        <dbReference type="Proteomes" id="UP001221757"/>
    </source>
</evidence>
<keyword evidence="12" id="KW-1185">Reference proteome</keyword>
<dbReference type="CDD" id="cd11065">
    <property type="entry name" value="CYP64-like"/>
    <property type="match status" value="1"/>
</dbReference>
<dbReference type="EMBL" id="JARKIE010000268">
    <property type="protein sequence ID" value="KAJ7659515.1"/>
    <property type="molecule type" value="Genomic_DNA"/>
</dbReference>